<dbReference type="EMBL" id="JAMRYU010000001">
    <property type="protein sequence ID" value="MDC4238881.1"/>
    <property type="molecule type" value="Genomic_DNA"/>
</dbReference>
<dbReference type="PANTHER" id="PTHR37314">
    <property type="entry name" value="SLR0142 PROTEIN"/>
    <property type="match status" value="1"/>
</dbReference>
<comment type="caution">
    <text evidence="2">The sequence shown here is derived from an EMBL/GenBank/DDBJ whole genome shotgun (WGS) entry which is preliminary data.</text>
</comment>
<feature type="transmembrane region" description="Helical" evidence="1">
    <location>
        <begin position="70"/>
        <end position="87"/>
    </location>
</feature>
<dbReference type="Pfam" id="PF06912">
    <property type="entry name" value="DUF1275"/>
    <property type="match status" value="1"/>
</dbReference>
<feature type="transmembrane region" description="Helical" evidence="1">
    <location>
        <begin position="186"/>
        <end position="207"/>
    </location>
</feature>
<gene>
    <name evidence="2" type="ORF">NE398_01695</name>
</gene>
<name>A0A9X4B0W4_9CLOT</name>
<evidence type="ECO:0000313" key="3">
    <source>
        <dbReference type="Proteomes" id="UP001141183"/>
    </source>
</evidence>
<feature type="transmembrane region" description="Helical" evidence="1">
    <location>
        <begin position="107"/>
        <end position="123"/>
    </location>
</feature>
<dbReference type="Proteomes" id="UP001141183">
    <property type="component" value="Unassembled WGS sequence"/>
</dbReference>
<keyword evidence="1" id="KW-0472">Membrane</keyword>
<keyword evidence="1" id="KW-0812">Transmembrane</keyword>
<proteinExistence type="predicted"/>
<accession>A0A9X4B0W4</accession>
<reference evidence="2" key="1">
    <citation type="submission" date="2022-05" db="EMBL/GenBank/DDBJ databases">
        <title>Draft genome sequence of Clostridium tertium strain CP3 isolated from Peru.</title>
        <authorList>
            <person name="Hurtado R."/>
            <person name="Lima L."/>
            <person name="Sousa T."/>
            <person name="Jaiswal A.K."/>
            <person name="Tiwari S."/>
            <person name="Maturrano L."/>
            <person name="Brenig B."/>
            <person name="Azevedo V."/>
        </authorList>
    </citation>
    <scope>NUCLEOTIDE SEQUENCE</scope>
    <source>
        <strain evidence="2">CP3</strain>
    </source>
</reference>
<dbReference type="InterPro" id="IPR010699">
    <property type="entry name" value="DUF1275"/>
</dbReference>
<organism evidence="2 3">
    <name type="scientific">Clostridium tertium</name>
    <dbReference type="NCBI Taxonomy" id="1559"/>
    <lineage>
        <taxon>Bacteria</taxon>
        <taxon>Bacillati</taxon>
        <taxon>Bacillota</taxon>
        <taxon>Clostridia</taxon>
        <taxon>Eubacteriales</taxon>
        <taxon>Clostridiaceae</taxon>
        <taxon>Clostridium</taxon>
    </lineage>
</organism>
<protein>
    <submittedName>
        <fullName evidence="2">YoaK family protein</fullName>
    </submittedName>
</protein>
<evidence type="ECO:0000313" key="2">
    <source>
        <dbReference type="EMBL" id="MDC4238881.1"/>
    </source>
</evidence>
<keyword evidence="1" id="KW-1133">Transmembrane helix</keyword>
<feature type="transmembrane region" description="Helical" evidence="1">
    <location>
        <begin position="21"/>
        <end position="41"/>
    </location>
</feature>
<dbReference type="AlphaFoldDB" id="A0A9X4B0W4"/>
<evidence type="ECO:0000256" key="1">
    <source>
        <dbReference type="SAM" id="Phobius"/>
    </source>
</evidence>
<keyword evidence="3" id="KW-1185">Reference proteome</keyword>
<dbReference type="PANTHER" id="PTHR37314:SF4">
    <property type="entry name" value="UPF0700 TRANSMEMBRANE PROTEIN YOAK"/>
    <property type="match status" value="1"/>
</dbReference>
<sequence length="240" mass="26496">MKGIIRRIREKIPSHEITSESLRLGILLAIVGGFLDAYTFICRGGVFANAETGNIVLVALGITNRNYKNVFMAALPIFAFVVGVIVTEIIREKSIKNYSESARAEKFILIIEAIVLFIIGFIPDTVPDIFVTTTISFVSSVQISSFRRLVDSPYSTTMCTGNLRTASQAAYLAITKKDEAACARSIRYIIVIASFLFGASLGGILTVNFGVKSIWTCSIILFISKILFSIDEYRLIKRDI</sequence>